<feature type="domain" description="Aminotransferase class I/classII large" evidence="1">
    <location>
        <begin position="55"/>
        <end position="353"/>
    </location>
</feature>
<dbReference type="Gene3D" id="3.90.1150.10">
    <property type="entry name" value="Aspartate Aminotransferase, domain 1"/>
    <property type="match status" value="1"/>
</dbReference>
<dbReference type="InterPro" id="IPR015422">
    <property type="entry name" value="PyrdxlP-dep_Trfase_small"/>
</dbReference>
<evidence type="ECO:0000259" key="1">
    <source>
        <dbReference type="Pfam" id="PF00155"/>
    </source>
</evidence>
<evidence type="ECO:0000313" key="2">
    <source>
        <dbReference type="EMBL" id="RUS96563.1"/>
    </source>
</evidence>
<dbReference type="Pfam" id="PF00155">
    <property type="entry name" value="Aminotran_1_2"/>
    <property type="match status" value="1"/>
</dbReference>
<dbReference type="InterPro" id="IPR015424">
    <property type="entry name" value="PyrdxlP-dep_Trfase"/>
</dbReference>
<dbReference type="GO" id="GO:0008483">
    <property type="term" value="F:transaminase activity"/>
    <property type="evidence" value="ECO:0007669"/>
    <property type="project" value="UniProtKB-KW"/>
</dbReference>
<organism evidence="2 3">
    <name type="scientific">Dulcicalothrix desertica PCC 7102</name>
    <dbReference type="NCBI Taxonomy" id="232991"/>
    <lineage>
        <taxon>Bacteria</taxon>
        <taxon>Bacillati</taxon>
        <taxon>Cyanobacteriota</taxon>
        <taxon>Cyanophyceae</taxon>
        <taxon>Nostocales</taxon>
        <taxon>Calotrichaceae</taxon>
        <taxon>Dulcicalothrix</taxon>
    </lineage>
</organism>
<dbReference type="Gene3D" id="3.40.640.10">
    <property type="entry name" value="Type I PLP-dependent aspartate aminotransferase-like (Major domain)"/>
    <property type="match status" value="1"/>
</dbReference>
<dbReference type="InterPro" id="IPR004839">
    <property type="entry name" value="Aminotransferase_I/II_large"/>
</dbReference>
<protein>
    <submittedName>
        <fullName evidence="2">Aminotransferase</fullName>
    </submittedName>
</protein>
<name>A0A3S1C409_9CYAN</name>
<dbReference type="Proteomes" id="UP000271624">
    <property type="component" value="Unassembled WGS sequence"/>
</dbReference>
<keyword evidence="3" id="KW-1185">Reference proteome</keyword>
<dbReference type="GO" id="GO:0030170">
    <property type="term" value="F:pyridoxal phosphate binding"/>
    <property type="evidence" value="ECO:0007669"/>
    <property type="project" value="InterPro"/>
</dbReference>
<sequence>MKISQSLMEPWFLKYQDVPYNLAESGVDNQTLEQLIDSTNIKIADLLQISLANNDTHGSLNLRKTIASFYEGIDADRILVTHGTTEAIFMYFHIRYKPKANVVVFSPAFEVLYQIPQYLNYEVRLLPLKKENDFRPDLEQLSNLIDDNTEVIVLNTPHNPTGIMFSGTEIETIIKLAEKHNCEILADEHYRFINYDNTDILPSLINKSSKIVSLGSPGKCFGCIGLRIGWIIGSHELISACRDFKDYTTHTVCSVNDFLILSVLQNWQKIIPKYKQRIQDNLHQLRTFINQHQDLINWIEPQAGIVAFPFFVKPINSQEFAQKLVEKTGVLILPGEAFNMPGHLRICLGVQQHIFAKALSHFSEFILSKHWL</sequence>
<proteinExistence type="predicted"/>
<dbReference type="AlphaFoldDB" id="A0A3S1C409"/>
<comment type="caution">
    <text evidence="2">The sequence shown here is derived from an EMBL/GenBank/DDBJ whole genome shotgun (WGS) entry which is preliminary data.</text>
</comment>
<accession>A0A3S1C409</accession>
<keyword evidence="2" id="KW-0032">Aminotransferase</keyword>
<evidence type="ECO:0000313" key="3">
    <source>
        <dbReference type="Proteomes" id="UP000271624"/>
    </source>
</evidence>
<dbReference type="RefSeq" id="WP_127086737.1">
    <property type="nucleotide sequence ID" value="NZ_RSCL01000036.1"/>
</dbReference>
<dbReference type="EMBL" id="RSCL01000036">
    <property type="protein sequence ID" value="RUS96563.1"/>
    <property type="molecule type" value="Genomic_DNA"/>
</dbReference>
<dbReference type="OrthoDB" id="9803354at2"/>
<dbReference type="PANTHER" id="PTHR43510">
    <property type="entry name" value="AMINOTRANSFERASE FUNCTION, HYPOTHETICAL (EUROFUNG)"/>
    <property type="match status" value="1"/>
</dbReference>
<gene>
    <name evidence="2" type="ORF">DSM106972_087500</name>
</gene>
<dbReference type="InterPro" id="IPR015421">
    <property type="entry name" value="PyrdxlP-dep_Trfase_major"/>
</dbReference>
<reference evidence="2" key="1">
    <citation type="submission" date="2018-12" db="EMBL/GenBank/DDBJ databases">
        <authorList>
            <person name="Will S."/>
            <person name="Neumann-Schaal M."/>
            <person name="Henke P."/>
        </authorList>
    </citation>
    <scope>NUCLEOTIDE SEQUENCE</scope>
    <source>
        <strain evidence="2">PCC 7102</strain>
    </source>
</reference>
<dbReference type="SUPFAM" id="SSF53383">
    <property type="entry name" value="PLP-dependent transferases"/>
    <property type="match status" value="1"/>
</dbReference>
<reference evidence="2" key="2">
    <citation type="journal article" date="2019" name="Genome Biol. Evol.">
        <title>Day and night: Metabolic profiles and evolutionary relationships of six axenic non-marine cyanobacteria.</title>
        <authorList>
            <person name="Will S.E."/>
            <person name="Henke P."/>
            <person name="Boedeker C."/>
            <person name="Huang S."/>
            <person name="Brinkmann H."/>
            <person name="Rohde M."/>
            <person name="Jarek M."/>
            <person name="Friedl T."/>
            <person name="Seufert S."/>
            <person name="Schumacher M."/>
            <person name="Overmann J."/>
            <person name="Neumann-Schaal M."/>
            <person name="Petersen J."/>
        </authorList>
    </citation>
    <scope>NUCLEOTIDE SEQUENCE [LARGE SCALE GENOMIC DNA]</scope>
    <source>
        <strain evidence="2">PCC 7102</strain>
    </source>
</reference>
<dbReference type="PANTHER" id="PTHR43510:SF1">
    <property type="entry name" value="AMINOTRANSFERASE FUNCTION, HYPOTHETICAL (EUROFUNG)"/>
    <property type="match status" value="1"/>
</dbReference>
<dbReference type="CDD" id="cd00609">
    <property type="entry name" value="AAT_like"/>
    <property type="match status" value="1"/>
</dbReference>
<keyword evidence="2" id="KW-0808">Transferase</keyword>